<evidence type="ECO:0000313" key="3">
    <source>
        <dbReference type="Proteomes" id="UP000243217"/>
    </source>
</evidence>
<dbReference type="AlphaFoldDB" id="A0A1V9YX70"/>
<protein>
    <submittedName>
        <fullName evidence="2">Uncharacterized protein</fullName>
    </submittedName>
</protein>
<sequence length="137" mass="15441">VKCTSSDAIRQLSLTRNREEAMSSAEYQASRAHTVQWIARAKKGLAVRTTSPVPAGPTSFFHRFAHNYGVRHVHSNTFAPFVHMMLIIAGSGMAIQYLGRHRHKKAAKEASCEIKPHSTILQAFFRTLWPCKNYFPS</sequence>
<feature type="transmembrane region" description="Helical" evidence="1">
    <location>
        <begin position="78"/>
        <end position="98"/>
    </location>
</feature>
<evidence type="ECO:0000256" key="1">
    <source>
        <dbReference type="SAM" id="Phobius"/>
    </source>
</evidence>
<evidence type="ECO:0000313" key="2">
    <source>
        <dbReference type="EMBL" id="OQR90223.1"/>
    </source>
</evidence>
<keyword evidence="1" id="KW-0812">Transmembrane</keyword>
<keyword evidence="1" id="KW-1133">Transmembrane helix</keyword>
<reference evidence="2 3" key="1">
    <citation type="journal article" date="2014" name="Genome Biol. Evol.">
        <title>The secreted proteins of Achlya hypogyna and Thraustotheca clavata identify the ancestral oomycete secretome and reveal gene acquisitions by horizontal gene transfer.</title>
        <authorList>
            <person name="Misner I."/>
            <person name="Blouin N."/>
            <person name="Leonard G."/>
            <person name="Richards T.A."/>
            <person name="Lane C.E."/>
        </authorList>
    </citation>
    <scope>NUCLEOTIDE SEQUENCE [LARGE SCALE GENOMIC DNA]</scope>
    <source>
        <strain evidence="2 3">ATCC 34112</strain>
    </source>
</reference>
<keyword evidence="3" id="KW-1185">Reference proteome</keyword>
<proteinExistence type="predicted"/>
<dbReference type="OrthoDB" id="71283at2759"/>
<name>A0A1V9YX70_9STRA</name>
<comment type="caution">
    <text evidence="2">The sequence shown here is derived from an EMBL/GenBank/DDBJ whole genome shotgun (WGS) entry which is preliminary data.</text>
</comment>
<dbReference type="Proteomes" id="UP000243217">
    <property type="component" value="Unassembled WGS sequence"/>
</dbReference>
<accession>A0A1V9YX70</accession>
<gene>
    <name evidence="2" type="ORF">THRCLA_22570</name>
</gene>
<feature type="non-terminal residue" evidence="2">
    <location>
        <position position="1"/>
    </location>
</feature>
<keyword evidence="1" id="KW-0472">Membrane</keyword>
<organism evidence="2 3">
    <name type="scientific">Thraustotheca clavata</name>
    <dbReference type="NCBI Taxonomy" id="74557"/>
    <lineage>
        <taxon>Eukaryota</taxon>
        <taxon>Sar</taxon>
        <taxon>Stramenopiles</taxon>
        <taxon>Oomycota</taxon>
        <taxon>Saprolegniomycetes</taxon>
        <taxon>Saprolegniales</taxon>
        <taxon>Achlyaceae</taxon>
        <taxon>Thraustotheca</taxon>
    </lineage>
</organism>
<dbReference type="EMBL" id="JNBS01002572">
    <property type="protein sequence ID" value="OQR90223.1"/>
    <property type="molecule type" value="Genomic_DNA"/>
</dbReference>